<dbReference type="PANTHER" id="PTHR43337:SF1">
    <property type="entry name" value="XANTHINE_URACIL PERMEASE C887.17-RELATED"/>
    <property type="match status" value="1"/>
</dbReference>
<feature type="transmembrane region" description="Helical" evidence="7">
    <location>
        <begin position="387"/>
        <end position="407"/>
    </location>
</feature>
<dbReference type="EMBL" id="PYGA01000003">
    <property type="protein sequence ID" value="PSK99677.1"/>
    <property type="molecule type" value="Genomic_DNA"/>
</dbReference>
<dbReference type="PANTHER" id="PTHR43337">
    <property type="entry name" value="XANTHINE/URACIL PERMEASE C887.17-RELATED"/>
    <property type="match status" value="1"/>
</dbReference>
<dbReference type="OrthoDB" id="9808458at2"/>
<evidence type="ECO:0000256" key="2">
    <source>
        <dbReference type="ARBA" id="ARBA00005697"/>
    </source>
</evidence>
<keyword evidence="4 7" id="KW-0812">Transmembrane</keyword>
<keyword evidence="5 7" id="KW-1133">Transmembrane helix</keyword>
<feature type="transmembrane region" description="Helical" evidence="7">
    <location>
        <begin position="297"/>
        <end position="319"/>
    </location>
</feature>
<dbReference type="Pfam" id="PF00860">
    <property type="entry name" value="Xan_ur_permease"/>
    <property type="match status" value="1"/>
</dbReference>
<dbReference type="GO" id="GO:0012505">
    <property type="term" value="C:endomembrane system"/>
    <property type="evidence" value="ECO:0007669"/>
    <property type="project" value="UniProtKB-SubCell"/>
</dbReference>
<proteinExistence type="inferred from homology"/>
<dbReference type="GO" id="GO:0005886">
    <property type="term" value="C:plasma membrane"/>
    <property type="evidence" value="ECO:0007669"/>
    <property type="project" value="TreeGrafter"/>
</dbReference>
<protein>
    <submittedName>
        <fullName evidence="8">AGZA family xanthine/uracil permease-like MFS transporter</fullName>
    </submittedName>
</protein>
<dbReference type="AlphaFoldDB" id="A0A2P8DR36"/>
<comment type="similarity">
    <text evidence="2">Belongs to the nucleobase:cation symporter-2 (NCS2) (TC 2.A.40) family. Azg-like subfamily.</text>
</comment>
<feature type="transmembrane region" description="Helical" evidence="7">
    <location>
        <begin position="482"/>
        <end position="500"/>
    </location>
</feature>
<feature type="transmembrane region" description="Helical" evidence="7">
    <location>
        <begin position="133"/>
        <end position="152"/>
    </location>
</feature>
<gene>
    <name evidence="8" type="ORF">CLV63_103404</name>
</gene>
<evidence type="ECO:0000256" key="4">
    <source>
        <dbReference type="ARBA" id="ARBA00022692"/>
    </source>
</evidence>
<evidence type="ECO:0000313" key="8">
    <source>
        <dbReference type="EMBL" id="PSK99677.1"/>
    </source>
</evidence>
<dbReference type="InterPro" id="IPR006043">
    <property type="entry name" value="NCS2"/>
</dbReference>
<feature type="transmembrane region" description="Helical" evidence="7">
    <location>
        <begin position="234"/>
        <end position="252"/>
    </location>
</feature>
<dbReference type="Proteomes" id="UP000240542">
    <property type="component" value="Unassembled WGS sequence"/>
</dbReference>
<organism evidence="8 9">
    <name type="scientific">Murinocardiopsis flavida</name>
    <dbReference type="NCBI Taxonomy" id="645275"/>
    <lineage>
        <taxon>Bacteria</taxon>
        <taxon>Bacillati</taxon>
        <taxon>Actinomycetota</taxon>
        <taxon>Actinomycetes</taxon>
        <taxon>Streptosporangiales</taxon>
        <taxon>Nocardiopsidaceae</taxon>
        <taxon>Murinocardiopsis</taxon>
    </lineage>
</organism>
<evidence type="ECO:0000256" key="6">
    <source>
        <dbReference type="ARBA" id="ARBA00023136"/>
    </source>
</evidence>
<comment type="caution">
    <text evidence="8">The sequence shown here is derived from an EMBL/GenBank/DDBJ whole genome shotgun (WGS) entry which is preliminary data.</text>
</comment>
<name>A0A2P8DR36_9ACTN</name>
<evidence type="ECO:0000313" key="9">
    <source>
        <dbReference type="Proteomes" id="UP000240542"/>
    </source>
</evidence>
<accession>A0A2P8DR36</accession>
<evidence type="ECO:0000256" key="1">
    <source>
        <dbReference type="ARBA" id="ARBA00004127"/>
    </source>
</evidence>
<reference evidence="8 9" key="1">
    <citation type="submission" date="2018-03" db="EMBL/GenBank/DDBJ databases">
        <title>Genomic Encyclopedia of Archaeal and Bacterial Type Strains, Phase II (KMG-II): from individual species to whole genera.</title>
        <authorList>
            <person name="Goeker M."/>
        </authorList>
    </citation>
    <scope>NUCLEOTIDE SEQUENCE [LARGE SCALE GENOMIC DNA]</scope>
    <source>
        <strain evidence="8 9">DSM 45312</strain>
    </source>
</reference>
<evidence type="ECO:0000256" key="7">
    <source>
        <dbReference type="SAM" id="Phobius"/>
    </source>
</evidence>
<dbReference type="InterPro" id="IPR045018">
    <property type="entry name" value="Azg-like"/>
</dbReference>
<keyword evidence="9" id="KW-1185">Reference proteome</keyword>
<feature type="transmembrane region" description="Helical" evidence="7">
    <location>
        <begin position="106"/>
        <end position="127"/>
    </location>
</feature>
<keyword evidence="3" id="KW-0813">Transport</keyword>
<dbReference type="RefSeq" id="WP_106582050.1">
    <property type="nucleotide sequence ID" value="NZ_PYGA01000003.1"/>
</dbReference>
<feature type="transmembrane region" description="Helical" evidence="7">
    <location>
        <begin position="444"/>
        <end position="470"/>
    </location>
</feature>
<evidence type="ECO:0000256" key="5">
    <source>
        <dbReference type="ARBA" id="ARBA00022989"/>
    </source>
</evidence>
<feature type="transmembrane region" description="Helical" evidence="7">
    <location>
        <begin position="207"/>
        <end position="227"/>
    </location>
</feature>
<feature type="transmembrane region" description="Helical" evidence="7">
    <location>
        <begin position="164"/>
        <end position="187"/>
    </location>
</feature>
<comment type="subcellular location">
    <subcellularLocation>
        <location evidence="1">Endomembrane system</location>
        <topology evidence="1">Multi-pass membrane protein</topology>
    </subcellularLocation>
</comment>
<keyword evidence="6 7" id="KW-0472">Membrane</keyword>
<feature type="transmembrane region" description="Helical" evidence="7">
    <location>
        <begin position="42"/>
        <end position="60"/>
    </location>
</feature>
<dbReference type="GO" id="GO:0005345">
    <property type="term" value="F:purine nucleobase transmembrane transporter activity"/>
    <property type="evidence" value="ECO:0007669"/>
    <property type="project" value="TreeGrafter"/>
</dbReference>
<evidence type="ECO:0000256" key="3">
    <source>
        <dbReference type="ARBA" id="ARBA00022448"/>
    </source>
</evidence>
<sequence length="506" mass="51777">MNASGSGNSGTEVARRKGALGAVDTYFKVSQRGSTFGREVRGGLAMFFAMAYIVVLNPLILGNAVDMNDDLVGGVADPGVAIPMVAAATAFVAGVMTIMMGVVGRYPFGVAAGMGLNVVVAVTLAPQMTWADAMGLVVLEGLILLVLVFTGFRGAVFRAIPPGLKTAIAVGLGLFLTFVGFVNAGFIQRVPDAAGSTVPVQLGSGHLNGWPILVFVLGLVLTIVLMVMRVPGALLIGIVATTLVAIAVEAFAKVGPMVAANGDVNPTGWSLNAPRLPGAVSDVVRTPDLGLLGQFNLFGSLEHIGVVAVILLVFTLILADFFDTMGTMVGVAGQADLLDEDGDLPGARSVLAVDSLAAAAGGAASASSATVYAESAAAAGEGARTGVASIVAGVMFLVAMLFAPLVTVVPFEAATPVLIVVGFLMMTQISKIDFTDLGIGIPAFLTIVVMPFTYNIANGIGAGFIAYAVVRLAQGRPREVHPLMWVVAAAFLVYFALEPVQRLLGV</sequence>
<feature type="transmembrane region" description="Helical" evidence="7">
    <location>
        <begin position="80"/>
        <end position="99"/>
    </location>
</feature>